<dbReference type="PANTHER" id="PTHR33538:SF2">
    <property type="entry name" value="PROTEIN GAMETE EXPRESSED 1"/>
    <property type="match status" value="1"/>
</dbReference>
<dbReference type="InParanoid" id="A0A7N2R959"/>
<dbReference type="Proteomes" id="UP000594261">
    <property type="component" value="Chromosome 8"/>
</dbReference>
<dbReference type="Gramene" id="QL08p029080:mrna">
    <property type="protein sequence ID" value="QL08p029080:mrna"/>
    <property type="gene ID" value="QL08p029080"/>
</dbReference>
<name>A0A7N2R959_QUELO</name>
<protein>
    <submittedName>
        <fullName evidence="1">Uncharacterized protein</fullName>
    </submittedName>
</protein>
<evidence type="ECO:0000313" key="1">
    <source>
        <dbReference type="EnsemblPlants" id="QL08p029080:mrna"/>
    </source>
</evidence>
<reference evidence="1" key="2">
    <citation type="submission" date="2021-01" db="UniProtKB">
        <authorList>
            <consortium name="EnsemblPlants"/>
        </authorList>
    </citation>
    <scope>IDENTIFICATION</scope>
</reference>
<accession>A0A7N2R959</accession>
<dbReference type="EMBL" id="LRBV02000008">
    <property type="status" value="NOT_ANNOTATED_CDS"/>
    <property type="molecule type" value="Genomic_DNA"/>
</dbReference>
<organism evidence="1 2">
    <name type="scientific">Quercus lobata</name>
    <name type="common">Valley oak</name>
    <dbReference type="NCBI Taxonomy" id="97700"/>
    <lineage>
        <taxon>Eukaryota</taxon>
        <taxon>Viridiplantae</taxon>
        <taxon>Streptophyta</taxon>
        <taxon>Embryophyta</taxon>
        <taxon>Tracheophyta</taxon>
        <taxon>Spermatophyta</taxon>
        <taxon>Magnoliopsida</taxon>
        <taxon>eudicotyledons</taxon>
        <taxon>Gunneridae</taxon>
        <taxon>Pentapetalae</taxon>
        <taxon>rosids</taxon>
        <taxon>fabids</taxon>
        <taxon>Fagales</taxon>
        <taxon>Fagaceae</taxon>
        <taxon>Quercus</taxon>
    </lineage>
</organism>
<dbReference type="EnsemblPlants" id="QL08p029080:mrna">
    <property type="protein sequence ID" value="QL08p029080:mrna"/>
    <property type="gene ID" value="QL08p029080"/>
</dbReference>
<evidence type="ECO:0000313" key="2">
    <source>
        <dbReference type="Proteomes" id="UP000594261"/>
    </source>
</evidence>
<sequence>MQNEVTLKSARKDKDEGIERVNKARRKLTGLKSCWYDAYQGHFPKCSDITTADDNERRKTCGWDLSNCFQKESGRHPFPACHTKSPTKNYQQFFLETNSICHRSNYIRHQTEKLVNQLVISANYAKEKLDTIEENSKHLLQDSKDIHDSWTKIDRETQQVAQTCKNVSNEINGVLKQSELVFEQSLKIATSQSNCKKGKKQ</sequence>
<keyword evidence="2" id="KW-1185">Reference proteome</keyword>
<reference evidence="1 2" key="1">
    <citation type="journal article" date="2016" name="G3 (Bethesda)">
        <title>First Draft Assembly and Annotation of the Genome of a California Endemic Oak Quercus lobata Nee (Fagaceae).</title>
        <authorList>
            <person name="Sork V.L."/>
            <person name="Fitz-Gibbon S.T."/>
            <person name="Puiu D."/>
            <person name="Crepeau M."/>
            <person name="Gugger P.F."/>
            <person name="Sherman R."/>
            <person name="Stevens K."/>
            <person name="Langley C.H."/>
            <person name="Pellegrini M."/>
            <person name="Salzberg S.L."/>
        </authorList>
    </citation>
    <scope>NUCLEOTIDE SEQUENCE [LARGE SCALE GENOMIC DNA]</scope>
    <source>
        <strain evidence="1 2">cv. SW786</strain>
    </source>
</reference>
<dbReference type="InterPro" id="IPR040346">
    <property type="entry name" value="GEX1/Brambleberry"/>
</dbReference>
<proteinExistence type="predicted"/>
<dbReference type="AlphaFoldDB" id="A0A7N2R959"/>
<dbReference type="PANTHER" id="PTHR33538">
    <property type="entry name" value="PROTEIN GAMETE EXPRESSED 1"/>
    <property type="match status" value="1"/>
</dbReference>